<comment type="subcellular location">
    <subcellularLocation>
        <location evidence="1">Cell membrane</location>
        <topology evidence="1">Multi-pass membrane protein</topology>
    </subcellularLocation>
</comment>
<dbReference type="InterPro" id="IPR024320">
    <property type="entry name" value="LPG_synthase_C"/>
</dbReference>
<dbReference type="RefSeq" id="WP_171977481.1">
    <property type="nucleotide sequence ID" value="NZ_CAWOXK010000001.1"/>
</dbReference>
<keyword evidence="3 6" id="KW-0812">Transmembrane</keyword>
<evidence type="ECO:0000259" key="7">
    <source>
        <dbReference type="Pfam" id="PF09924"/>
    </source>
</evidence>
<dbReference type="Pfam" id="PF09924">
    <property type="entry name" value="LPG_synthase_C"/>
    <property type="match status" value="1"/>
</dbReference>
<protein>
    <recommendedName>
        <fullName evidence="11">Phosphatidylglycerol lysyltransferase C-terminal domain-containing protein</fullName>
    </recommendedName>
</protein>
<dbReference type="GO" id="GO:0005886">
    <property type="term" value="C:plasma membrane"/>
    <property type="evidence" value="ECO:0007669"/>
    <property type="project" value="UniProtKB-SubCell"/>
</dbReference>
<dbReference type="SUPFAM" id="SSF55729">
    <property type="entry name" value="Acyl-CoA N-acyltransferases (Nat)"/>
    <property type="match status" value="1"/>
</dbReference>
<feature type="transmembrane region" description="Helical" evidence="6">
    <location>
        <begin position="53"/>
        <end position="72"/>
    </location>
</feature>
<feature type="domain" description="Phosphatidylglycerol lysyltransferase C-terminal" evidence="7">
    <location>
        <begin position="233"/>
        <end position="526"/>
    </location>
</feature>
<feature type="transmembrane region" description="Helical" evidence="6">
    <location>
        <begin position="192"/>
        <end position="213"/>
    </location>
</feature>
<evidence type="ECO:0000256" key="4">
    <source>
        <dbReference type="ARBA" id="ARBA00022989"/>
    </source>
</evidence>
<feature type="transmembrane region" description="Helical" evidence="6">
    <location>
        <begin position="132"/>
        <end position="154"/>
    </location>
</feature>
<dbReference type="KEGG" id="bsen:DP114_26200"/>
<keyword evidence="5 6" id="KW-0472">Membrane</keyword>
<evidence type="ECO:0000256" key="3">
    <source>
        <dbReference type="ARBA" id="ARBA00022692"/>
    </source>
</evidence>
<name>A0A856MI57_9CYAN</name>
<keyword evidence="4 6" id="KW-1133">Transmembrane helix</keyword>
<dbReference type="PANTHER" id="PTHR34697:SF2">
    <property type="entry name" value="PHOSPHATIDYLGLYCEROL LYSYLTRANSFERASE"/>
    <property type="match status" value="1"/>
</dbReference>
<feature type="domain" description="Lysyl-tRNA synthetase N-terminal transmembrane region" evidence="8">
    <location>
        <begin position="15"/>
        <end position="186"/>
    </location>
</feature>
<evidence type="ECO:0008006" key="11">
    <source>
        <dbReference type="Google" id="ProtNLM"/>
    </source>
</evidence>
<keyword evidence="10" id="KW-1185">Reference proteome</keyword>
<reference evidence="9 10" key="1">
    <citation type="submission" date="2018-06" db="EMBL/GenBank/DDBJ databases">
        <title>Comparative genomics of Brasilonema spp. strains.</title>
        <authorList>
            <person name="Alvarenga D.O."/>
            <person name="Fiore M.F."/>
            <person name="Varani A.M."/>
        </authorList>
    </citation>
    <scope>NUCLEOTIDE SEQUENCE [LARGE SCALE GENOMIC DNA]</scope>
    <source>
        <strain evidence="9 10">CENA114</strain>
    </source>
</reference>
<evidence type="ECO:0000256" key="2">
    <source>
        <dbReference type="ARBA" id="ARBA00022475"/>
    </source>
</evidence>
<proteinExistence type="predicted"/>
<organism evidence="9 10">
    <name type="scientific">Brasilonema sennae CENA114</name>
    <dbReference type="NCBI Taxonomy" id="415709"/>
    <lineage>
        <taxon>Bacteria</taxon>
        <taxon>Bacillati</taxon>
        <taxon>Cyanobacteriota</taxon>
        <taxon>Cyanophyceae</taxon>
        <taxon>Nostocales</taxon>
        <taxon>Scytonemataceae</taxon>
        <taxon>Brasilonema</taxon>
        <taxon>Bromeliae group (in: Brasilonema)</taxon>
    </lineage>
</organism>
<evidence type="ECO:0000256" key="5">
    <source>
        <dbReference type="ARBA" id="ARBA00023136"/>
    </source>
</evidence>
<keyword evidence="2" id="KW-1003">Cell membrane</keyword>
<dbReference type="GO" id="GO:0016755">
    <property type="term" value="F:aminoacyltransferase activity"/>
    <property type="evidence" value="ECO:0007669"/>
    <property type="project" value="TreeGrafter"/>
</dbReference>
<feature type="transmembrane region" description="Helical" evidence="6">
    <location>
        <begin position="79"/>
        <end position="98"/>
    </location>
</feature>
<gene>
    <name evidence="9" type="ORF">DP114_26200</name>
</gene>
<dbReference type="Proteomes" id="UP000503129">
    <property type="component" value="Chromosome"/>
</dbReference>
<dbReference type="GO" id="GO:0055091">
    <property type="term" value="P:phospholipid homeostasis"/>
    <property type="evidence" value="ECO:0007669"/>
    <property type="project" value="TreeGrafter"/>
</dbReference>
<evidence type="ECO:0000256" key="1">
    <source>
        <dbReference type="ARBA" id="ARBA00004651"/>
    </source>
</evidence>
<dbReference type="InterPro" id="IPR016181">
    <property type="entry name" value="Acyl_CoA_acyltransferase"/>
</dbReference>
<evidence type="ECO:0000313" key="10">
    <source>
        <dbReference type="Proteomes" id="UP000503129"/>
    </source>
</evidence>
<dbReference type="InterPro" id="IPR051211">
    <property type="entry name" value="PG_lysyltransferase"/>
</dbReference>
<evidence type="ECO:0000259" key="8">
    <source>
        <dbReference type="Pfam" id="PF16995"/>
    </source>
</evidence>
<evidence type="ECO:0000256" key="6">
    <source>
        <dbReference type="SAM" id="Phobius"/>
    </source>
</evidence>
<dbReference type="Pfam" id="PF16995">
    <property type="entry name" value="tRNA-synt_2_TM"/>
    <property type="match status" value="1"/>
</dbReference>
<dbReference type="InterPro" id="IPR031553">
    <property type="entry name" value="tRNA-synt_2_TM"/>
</dbReference>
<dbReference type="AlphaFoldDB" id="A0A856MI57"/>
<dbReference type="EMBL" id="CP030118">
    <property type="protein sequence ID" value="QDL10933.1"/>
    <property type="molecule type" value="Genomic_DNA"/>
</dbReference>
<accession>A0A856MI57</accession>
<dbReference type="PANTHER" id="PTHR34697">
    <property type="entry name" value="PHOSPHATIDYLGLYCEROL LYSYLTRANSFERASE"/>
    <property type="match status" value="1"/>
</dbReference>
<evidence type="ECO:0000313" key="9">
    <source>
        <dbReference type="EMBL" id="QDL10933.1"/>
    </source>
</evidence>
<sequence>MTLDFRTRIGLWSAAFLTGLVGVVNLVSAVTPNVHERNHWLKHFLPFDIRVSGHLFAALTGFVLLTLATNLLRRKRIAWLLTIGFLILSVVSHLIKGLDYEESLLSGVLLMQLLLMRHVFTAKSDRPSVAQGVRVLIAALLFTLAYGTIGFYLLDGKFTENFSWSDAIAQTFAMFFTDNNDGLKPKTRFGDFFANSIYIIAASTIAYALFMLLRPVFLRDTATVKERQQAKDIVEKYGCSSLAAFTLLSDKSYFFSPSGRSVIGYVPKGRGAIALGDPIGPDEDRKEVIVSFQLFCQRNDWYPAFYQTLPNDIDLYKSLGFQVVKIGEEAIVDLESFTLQGKAGKNLRTAINRMTKLGYEVKFYQPPIADTLLHQIKPVSDEWLQLVQGSEKKFSLGWFDEAYLRESEIVTVQSSQGEIIAFTNIVLEYQLNEVTNDMMRHRKSIENGTMDFLFLSMFQHYKERNYDSFNIGLSALAGVGKTQESARLEKVLYYLYKHLERFYNFQGLHAYKDKFHPRWESRYLVFPSLTALPDVVVALIRADSGDRLLDYFKG</sequence>